<sequence>MRPAASTAIPSSRVEKEGNDEIYERIYVAILEHRLTPGSKLPEEKMAKVFNVSRSRIREVLSRLAYEKVVELVTNRGAYIAKPTVIQARDVFEARRVIEPAIMERLVRNSDPEAISSLRKHVELEGEARQRNDARAVIRLSGEFHNLCAIHAGNAAFTRSMRELSSQTCLIILLYDAALSESCRADEHSLIVDALERGDGAAASQLMLEHLDHIQSSLDLTDRLNTEVDIDAIFGSGN</sequence>
<evidence type="ECO:0000256" key="1">
    <source>
        <dbReference type="ARBA" id="ARBA00023015"/>
    </source>
</evidence>
<keyword evidence="2" id="KW-0238">DNA-binding</keyword>
<dbReference type="Gene3D" id="1.20.120.530">
    <property type="entry name" value="GntR ligand-binding domain-like"/>
    <property type="match status" value="1"/>
</dbReference>
<comment type="caution">
    <text evidence="5">The sequence shown here is derived from an EMBL/GenBank/DDBJ whole genome shotgun (WGS) entry which is preliminary data.</text>
</comment>
<dbReference type="SUPFAM" id="SSF48008">
    <property type="entry name" value="GntR ligand-binding domain-like"/>
    <property type="match status" value="1"/>
</dbReference>
<dbReference type="SMART" id="SM00895">
    <property type="entry name" value="FCD"/>
    <property type="match status" value="1"/>
</dbReference>
<evidence type="ECO:0000259" key="4">
    <source>
        <dbReference type="PROSITE" id="PS50949"/>
    </source>
</evidence>
<dbReference type="Gene3D" id="1.10.10.10">
    <property type="entry name" value="Winged helix-like DNA-binding domain superfamily/Winged helix DNA-binding domain"/>
    <property type="match status" value="1"/>
</dbReference>
<dbReference type="GO" id="GO:0003677">
    <property type="term" value="F:DNA binding"/>
    <property type="evidence" value="ECO:0007669"/>
    <property type="project" value="UniProtKB-KW"/>
</dbReference>
<dbReference type="InterPro" id="IPR036388">
    <property type="entry name" value="WH-like_DNA-bd_sf"/>
</dbReference>
<keyword evidence="1" id="KW-0805">Transcription regulation</keyword>
<evidence type="ECO:0000313" key="5">
    <source>
        <dbReference type="EMBL" id="MDH2007004.1"/>
    </source>
</evidence>
<dbReference type="InterPro" id="IPR000524">
    <property type="entry name" value="Tscrpt_reg_HTH_GntR"/>
</dbReference>
<evidence type="ECO:0000313" key="6">
    <source>
        <dbReference type="Proteomes" id="UP001161294"/>
    </source>
</evidence>
<dbReference type="EMBL" id="JAOCJW010000041">
    <property type="protein sequence ID" value="MDH2007004.1"/>
    <property type="molecule type" value="Genomic_DNA"/>
</dbReference>
<dbReference type="InterPro" id="IPR008920">
    <property type="entry name" value="TF_FadR/GntR_C"/>
</dbReference>
<dbReference type="GO" id="GO:0003700">
    <property type="term" value="F:DNA-binding transcription factor activity"/>
    <property type="evidence" value="ECO:0007669"/>
    <property type="project" value="InterPro"/>
</dbReference>
<dbReference type="PANTHER" id="PTHR43537">
    <property type="entry name" value="TRANSCRIPTIONAL REGULATOR, GNTR FAMILY"/>
    <property type="match status" value="1"/>
</dbReference>
<name>A0AA42W6C0_9BURK</name>
<keyword evidence="3" id="KW-0804">Transcription</keyword>
<dbReference type="PROSITE" id="PS50949">
    <property type="entry name" value="HTH_GNTR"/>
    <property type="match status" value="1"/>
</dbReference>
<dbReference type="AlphaFoldDB" id="A0AA42W6C0"/>
<dbReference type="SMART" id="SM00345">
    <property type="entry name" value="HTH_GNTR"/>
    <property type="match status" value="1"/>
</dbReference>
<protein>
    <submittedName>
        <fullName evidence="5">GntR family transcriptional regulator</fullName>
    </submittedName>
</protein>
<organism evidence="5 6">
    <name type="scientific">Comamonas aquatica</name>
    <dbReference type="NCBI Taxonomy" id="225991"/>
    <lineage>
        <taxon>Bacteria</taxon>
        <taxon>Pseudomonadati</taxon>
        <taxon>Pseudomonadota</taxon>
        <taxon>Betaproteobacteria</taxon>
        <taxon>Burkholderiales</taxon>
        <taxon>Comamonadaceae</taxon>
        <taxon>Comamonas</taxon>
    </lineage>
</organism>
<dbReference type="PANTHER" id="PTHR43537:SF53">
    <property type="entry name" value="HTH-TYPE TRANSCRIPTIONAL REPRESSOR NANR"/>
    <property type="match status" value="1"/>
</dbReference>
<evidence type="ECO:0000256" key="3">
    <source>
        <dbReference type="ARBA" id="ARBA00023163"/>
    </source>
</evidence>
<feature type="domain" description="HTH gntR-type" evidence="4">
    <location>
        <begin position="16"/>
        <end position="83"/>
    </location>
</feature>
<proteinExistence type="predicted"/>
<gene>
    <name evidence="5" type="ORF">N5J23_15910</name>
</gene>
<dbReference type="InterPro" id="IPR036390">
    <property type="entry name" value="WH_DNA-bd_sf"/>
</dbReference>
<dbReference type="InterPro" id="IPR011711">
    <property type="entry name" value="GntR_C"/>
</dbReference>
<reference evidence="5" key="1">
    <citation type="submission" date="2022-09" db="EMBL/GenBank/DDBJ databases">
        <title>Intensive care unit water sources are persistently colonized with multi-drug resistant bacteria and are the site of extensive horizontal gene transfer of antibiotic resistance genes.</title>
        <authorList>
            <person name="Diorio-Toth L."/>
        </authorList>
    </citation>
    <scope>NUCLEOTIDE SEQUENCE</scope>
    <source>
        <strain evidence="5">GD03686</strain>
    </source>
</reference>
<evidence type="ECO:0000256" key="2">
    <source>
        <dbReference type="ARBA" id="ARBA00023125"/>
    </source>
</evidence>
<dbReference type="RefSeq" id="WP_279851532.1">
    <property type="nucleotide sequence ID" value="NZ_JAOCIA010000042.1"/>
</dbReference>
<dbReference type="Pfam" id="PF00392">
    <property type="entry name" value="GntR"/>
    <property type="match status" value="1"/>
</dbReference>
<accession>A0AA42W6C0</accession>
<dbReference type="SUPFAM" id="SSF46785">
    <property type="entry name" value="Winged helix' DNA-binding domain"/>
    <property type="match status" value="1"/>
</dbReference>
<dbReference type="Proteomes" id="UP001161294">
    <property type="component" value="Unassembled WGS sequence"/>
</dbReference>
<dbReference type="Pfam" id="PF07729">
    <property type="entry name" value="FCD"/>
    <property type="match status" value="1"/>
</dbReference>